<organism evidence="1 2">
    <name type="scientific">Steinernema carpocapsae</name>
    <name type="common">Entomopathogenic nematode</name>
    <dbReference type="NCBI Taxonomy" id="34508"/>
    <lineage>
        <taxon>Eukaryota</taxon>
        <taxon>Metazoa</taxon>
        <taxon>Ecdysozoa</taxon>
        <taxon>Nematoda</taxon>
        <taxon>Chromadorea</taxon>
        <taxon>Rhabditida</taxon>
        <taxon>Tylenchina</taxon>
        <taxon>Panagrolaimomorpha</taxon>
        <taxon>Strongyloidoidea</taxon>
        <taxon>Steinernematidae</taxon>
        <taxon>Steinernema</taxon>
    </lineage>
</organism>
<name>A0A4U5M0V5_STECR</name>
<reference evidence="1 2" key="1">
    <citation type="journal article" date="2015" name="Genome Biol.">
        <title>Comparative genomics of Steinernema reveals deeply conserved gene regulatory networks.</title>
        <authorList>
            <person name="Dillman A.R."/>
            <person name="Macchietto M."/>
            <person name="Porter C.F."/>
            <person name="Rogers A."/>
            <person name="Williams B."/>
            <person name="Antoshechkin I."/>
            <person name="Lee M.M."/>
            <person name="Goodwin Z."/>
            <person name="Lu X."/>
            <person name="Lewis E.E."/>
            <person name="Goodrich-Blair H."/>
            <person name="Stock S.P."/>
            <person name="Adams B.J."/>
            <person name="Sternberg P.W."/>
            <person name="Mortazavi A."/>
        </authorList>
    </citation>
    <scope>NUCLEOTIDE SEQUENCE [LARGE SCALE GENOMIC DNA]</scope>
    <source>
        <strain evidence="1 2">ALL</strain>
    </source>
</reference>
<dbReference type="AlphaFoldDB" id="A0A4U5M0V5"/>
<accession>A0A4U5M0V5</accession>
<keyword evidence="2" id="KW-1185">Reference proteome</keyword>
<protein>
    <submittedName>
        <fullName evidence="1">Uncharacterized protein</fullName>
    </submittedName>
</protein>
<reference evidence="1 2" key="2">
    <citation type="journal article" date="2019" name="G3 (Bethesda)">
        <title>Hybrid Assembly of the Genome of the Entomopathogenic Nematode Steinernema carpocapsae Identifies the X-Chromosome.</title>
        <authorList>
            <person name="Serra L."/>
            <person name="Macchietto M."/>
            <person name="Macias-Munoz A."/>
            <person name="McGill C.J."/>
            <person name="Rodriguez I.M."/>
            <person name="Rodriguez B."/>
            <person name="Murad R."/>
            <person name="Mortazavi A."/>
        </authorList>
    </citation>
    <scope>NUCLEOTIDE SEQUENCE [LARGE SCALE GENOMIC DNA]</scope>
    <source>
        <strain evidence="1 2">ALL</strain>
    </source>
</reference>
<dbReference type="Proteomes" id="UP000298663">
    <property type="component" value="Unassembled WGS sequence"/>
</dbReference>
<comment type="caution">
    <text evidence="1">The sequence shown here is derived from an EMBL/GenBank/DDBJ whole genome shotgun (WGS) entry which is preliminary data.</text>
</comment>
<evidence type="ECO:0000313" key="2">
    <source>
        <dbReference type="Proteomes" id="UP000298663"/>
    </source>
</evidence>
<sequence length="66" mass="7191">MSEGRVKATSITAPVGLFSGSFESQDSPNKISVSFINYAVDSLDIIVPIYFFYCMPNYGDECPGVD</sequence>
<evidence type="ECO:0000313" key="1">
    <source>
        <dbReference type="EMBL" id="TKR62291.1"/>
    </source>
</evidence>
<gene>
    <name evidence="1" type="ORF">L596_026273</name>
</gene>
<proteinExistence type="predicted"/>
<dbReference type="EMBL" id="AZBU02000010">
    <property type="protein sequence ID" value="TKR62291.1"/>
    <property type="molecule type" value="Genomic_DNA"/>
</dbReference>